<evidence type="ECO:0000313" key="2">
    <source>
        <dbReference type="EMBL" id="CAK0844718.1"/>
    </source>
</evidence>
<evidence type="ECO:0000256" key="1">
    <source>
        <dbReference type="SAM" id="MobiDB-lite"/>
    </source>
</evidence>
<accession>A0ABN9TFW4</accession>
<gene>
    <name evidence="2" type="ORF">PCOR1329_LOCUS38746</name>
</gene>
<dbReference type="EMBL" id="CAUYUJ010014687">
    <property type="protein sequence ID" value="CAK0844718.1"/>
    <property type="molecule type" value="Genomic_DNA"/>
</dbReference>
<feature type="compositionally biased region" description="Acidic residues" evidence="1">
    <location>
        <begin position="20"/>
        <end position="56"/>
    </location>
</feature>
<keyword evidence="3" id="KW-1185">Reference proteome</keyword>
<reference evidence="2" key="1">
    <citation type="submission" date="2023-10" db="EMBL/GenBank/DDBJ databases">
        <authorList>
            <person name="Chen Y."/>
            <person name="Shah S."/>
            <person name="Dougan E. K."/>
            <person name="Thang M."/>
            <person name="Chan C."/>
        </authorList>
    </citation>
    <scope>NUCLEOTIDE SEQUENCE [LARGE SCALE GENOMIC DNA]</scope>
</reference>
<protein>
    <submittedName>
        <fullName evidence="2">Uncharacterized protein</fullName>
    </submittedName>
</protein>
<comment type="caution">
    <text evidence="2">The sequence shown here is derived from an EMBL/GenBank/DDBJ whole genome shotgun (WGS) entry which is preliminary data.</text>
</comment>
<name>A0ABN9TFW4_9DINO</name>
<sequence>MAGGGAEDGALSPEGGGAGEDAEEEADGEEEEADLEEEEEEEEEEEDDEDIEEEDAETTRVCYMREKVLNALKDKLKASEDLTRAALDELVSPTNVDENEMMVPVDAAIVSDALEDMNAAVDKLGIKGVVELIVLPPVSDG</sequence>
<organism evidence="2 3">
    <name type="scientific">Prorocentrum cordatum</name>
    <dbReference type="NCBI Taxonomy" id="2364126"/>
    <lineage>
        <taxon>Eukaryota</taxon>
        <taxon>Sar</taxon>
        <taxon>Alveolata</taxon>
        <taxon>Dinophyceae</taxon>
        <taxon>Prorocentrales</taxon>
        <taxon>Prorocentraceae</taxon>
        <taxon>Prorocentrum</taxon>
    </lineage>
</organism>
<feature type="region of interest" description="Disordered" evidence="1">
    <location>
        <begin position="1"/>
        <end position="59"/>
    </location>
</feature>
<evidence type="ECO:0000313" key="3">
    <source>
        <dbReference type="Proteomes" id="UP001189429"/>
    </source>
</evidence>
<proteinExistence type="predicted"/>
<dbReference type="Proteomes" id="UP001189429">
    <property type="component" value="Unassembled WGS sequence"/>
</dbReference>